<dbReference type="GO" id="GO:0006508">
    <property type="term" value="P:proteolysis"/>
    <property type="evidence" value="ECO:0007669"/>
    <property type="project" value="UniProtKB-KW"/>
</dbReference>
<evidence type="ECO:0000256" key="10">
    <source>
        <dbReference type="ARBA" id="ARBA00022989"/>
    </source>
</evidence>
<feature type="domain" description="Peptidase M50" evidence="14">
    <location>
        <begin position="65"/>
        <end position="157"/>
    </location>
</feature>
<dbReference type="Pfam" id="PF02163">
    <property type="entry name" value="Peptidase_M50"/>
    <property type="match status" value="1"/>
</dbReference>
<keyword evidence="8" id="KW-0378">Hydrolase</keyword>
<dbReference type="GO" id="GO:0008237">
    <property type="term" value="F:metallopeptidase activity"/>
    <property type="evidence" value="ECO:0007669"/>
    <property type="project" value="UniProtKB-KW"/>
</dbReference>
<feature type="transmembrane region" description="Helical" evidence="13">
    <location>
        <begin position="56"/>
        <end position="77"/>
    </location>
</feature>
<comment type="similarity">
    <text evidence="3">Belongs to the peptidase M50B family.</text>
</comment>
<evidence type="ECO:0000256" key="3">
    <source>
        <dbReference type="ARBA" id="ARBA00007931"/>
    </source>
</evidence>
<dbReference type="PANTHER" id="PTHR35864">
    <property type="entry name" value="ZINC METALLOPROTEASE MJ0611-RELATED"/>
    <property type="match status" value="1"/>
</dbReference>
<dbReference type="InterPro" id="IPR044537">
    <property type="entry name" value="Rip2-like"/>
</dbReference>
<dbReference type="AlphaFoldDB" id="A0A7G9YDC9"/>
<evidence type="ECO:0000259" key="14">
    <source>
        <dbReference type="Pfam" id="PF02163"/>
    </source>
</evidence>
<evidence type="ECO:0000256" key="12">
    <source>
        <dbReference type="ARBA" id="ARBA00023136"/>
    </source>
</evidence>
<feature type="transmembrane region" description="Helical" evidence="13">
    <location>
        <begin position="203"/>
        <end position="223"/>
    </location>
</feature>
<dbReference type="EMBL" id="MT631165">
    <property type="protein sequence ID" value="QNO46013.1"/>
    <property type="molecule type" value="Genomic_DNA"/>
</dbReference>
<dbReference type="EMBL" id="MT631062">
    <property type="protein sequence ID" value="QNO45052.1"/>
    <property type="molecule type" value="Genomic_DNA"/>
</dbReference>
<keyword evidence="4" id="KW-1003">Cell membrane</keyword>
<feature type="transmembrane region" description="Helical" evidence="13">
    <location>
        <begin position="134"/>
        <end position="152"/>
    </location>
</feature>
<evidence type="ECO:0000256" key="7">
    <source>
        <dbReference type="ARBA" id="ARBA00022723"/>
    </source>
</evidence>
<keyword evidence="10 13" id="KW-1133">Transmembrane helix</keyword>
<gene>
    <name evidence="16" type="ORF">BDIOFFAC_00022</name>
    <name evidence="15" type="ORF">GNBAFLIL_00003</name>
</gene>
<evidence type="ECO:0000256" key="11">
    <source>
        <dbReference type="ARBA" id="ARBA00023049"/>
    </source>
</evidence>
<comment type="cofactor">
    <cofactor evidence="1">
        <name>Zn(2+)</name>
        <dbReference type="ChEBI" id="CHEBI:29105"/>
    </cofactor>
</comment>
<evidence type="ECO:0000313" key="15">
    <source>
        <dbReference type="EMBL" id="QNO45052.1"/>
    </source>
</evidence>
<dbReference type="GO" id="GO:0046872">
    <property type="term" value="F:metal ion binding"/>
    <property type="evidence" value="ECO:0007669"/>
    <property type="project" value="UniProtKB-KW"/>
</dbReference>
<reference evidence="16" key="1">
    <citation type="submission" date="2020-06" db="EMBL/GenBank/DDBJ databases">
        <title>Unique genomic features of the anaerobic methanotrophic archaea.</title>
        <authorList>
            <person name="Chadwick G.L."/>
            <person name="Skennerton C.T."/>
            <person name="Laso-Perez R."/>
            <person name="Leu A.O."/>
            <person name="Speth D.R."/>
            <person name="Yu H."/>
            <person name="Morgan-Lang C."/>
            <person name="Hatzenpichler R."/>
            <person name="Goudeau D."/>
            <person name="Malmstrom R."/>
            <person name="Brazelton W.J."/>
            <person name="Woyke T."/>
            <person name="Hallam S.J."/>
            <person name="Tyson G.W."/>
            <person name="Wegener G."/>
            <person name="Boetius A."/>
            <person name="Orphan V."/>
        </authorList>
    </citation>
    <scope>NUCLEOTIDE SEQUENCE</scope>
</reference>
<comment type="subcellular location">
    <subcellularLocation>
        <location evidence="2">Cell membrane</location>
        <topology evidence="2">Multi-pass membrane protein</topology>
    </subcellularLocation>
</comment>
<sequence length="225" mass="25010">MDSRTYTVIRPQPRRKTHIRISGTEVQHLSIAWIAISFAFAFVLSDSARAHPFSETAIHFYLVSLFTVGIGFILHELAHKVVAQRYGLWAEFRMSPSFLMLAVGMAYLIGFLFAAPGAVYISGSYITNEQNGRIAAAGPLMNVLLAVIFLFISMQSSFVEGFGAYGELAIFLGVRINLWLAAFNMLPFSVLDGRKVLTWNKPAFAGVFLLIFLVWQIQGVMLFSG</sequence>
<evidence type="ECO:0000256" key="6">
    <source>
        <dbReference type="ARBA" id="ARBA00022692"/>
    </source>
</evidence>
<dbReference type="CDD" id="cd06158">
    <property type="entry name" value="S2P-M50_like_1"/>
    <property type="match status" value="1"/>
</dbReference>
<evidence type="ECO:0000256" key="8">
    <source>
        <dbReference type="ARBA" id="ARBA00022801"/>
    </source>
</evidence>
<proteinExistence type="inferred from homology"/>
<protein>
    <recommendedName>
        <fullName evidence="14">Peptidase M50 domain-containing protein</fullName>
    </recommendedName>
</protein>
<evidence type="ECO:0000256" key="4">
    <source>
        <dbReference type="ARBA" id="ARBA00022475"/>
    </source>
</evidence>
<accession>A0A7G9YDC9</accession>
<name>A0A7G9YDC9_9EURY</name>
<dbReference type="GO" id="GO:0005886">
    <property type="term" value="C:plasma membrane"/>
    <property type="evidence" value="ECO:0007669"/>
    <property type="project" value="UniProtKB-SubCell"/>
</dbReference>
<keyword evidence="7" id="KW-0479">Metal-binding</keyword>
<keyword evidence="11" id="KW-0482">Metalloprotease</keyword>
<evidence type="ECO:0000256" key="9">
    <source>
        <dbReference type="ARBA" id="ARBA00022833"/>
    </source>
</evidence>
<evidence type="ECO:0000256" key="1">
    <source>
        <dbReference type="ARBA" id="ARBA00001947"/>
    </source>
</evidence>
<evidence type="ECO:0000313" key="16">
    <source>
        <dbReference type="EMBL" id="QNO46013.1"/>
    </source>
</evidence>
<evidence type="ECO:0000256" key="13">
    <source>
        <dbReference type="SAM" id="Phobius"/>
    </source>
</evidence>
<keyword evidence="6 13" id="KW-0812">Transmembrane</keyword>
<feature type="transmembrane region" description="Helical" evidence="13">
    <location>
        <begin position="164"/>
        <end position="183"/>
    </location>
</feature>
<evidence type="ECO:0000256" key="5">
    <source>
        <dbReference type="ARBA" id="ARBA00022670"/>
    </source>
</evidence>
<keyword evidence="5" id="KW-0645">Protease</keyword>
<keyword evidence="12 13" id="KW-0472">Membrane</keyword>
<feature type="transmembrane region" description="Helical" evidence="13">
    <location>
        <begin position="21"/>
        <end position="44"/>
    </location>
</feature>
<dbReference type="PANTHER" id="PTHR35864:SF1">
    <property type="entry name" value="ZINC METALLOPROTEASE YWHC-RELATED"/>
    <property type="match status" value="1"/>
</dbReference>
<dbReference type="InterPro" id="IPR052348">
    <property type="entry name" value="Metallopeptidase_M50B"/>
</dbReference>
<evidence type="ECO:0000256" key="2">
    <source>
        <dbReference type="ARBA" id="ARBA00004651"/>
    </source>
</evidence>
<feature type="transmembrane region" description="Helical" evidence="13">
    <location>
        <begin position="98"/>
        <end position="122"/>
    </location>
</feature>
<dbReference type="InterPro" id="IPR008915">
    <property type="entry name" value="Peptidase_M50"/>
</dbReference>
<organism evidence="16">
    <name type="scientific">Candidatus Methanogaster sp. ANME-2c ERB4</name>
    <dbReference type="NCBI Taxonomy" id="2759911"/>
    <lineage>
        <taxon>Archaea</taxon>
        <taxon>Methanobacteriati</taxon>
        <taxon>Methanobacteriota</taxon>
        <taxon>Stenosarchaea group</taxon>
        <taxon>Methanomicrobia</taxon>
        <taxon>Methanosarcinales</taxon>
        <taxon>ANME-2 cluster</taxon>
        <taxon>Candidatus Methanogasteraceae</taxon>
        <taxon>Candidatus Methanogaster</taxon>
    </lineage>
</organism>
<keyword evidence="9" id="KW-0862">Zinc</keyword>